<dbReference type="GO" id="GO:0004053">
    <property type="term" value="F:arginase activity"/>
    <property type="evidence" value="ECO:0007669"/>
    <property type="project" value="TreeGrafter"/>
</dbReference>
<reference evidence="5 6" key="1">
    <citation type="submission" date="2018-10" db="EMBL/GenBank/DDBJ databases">
        <title>Butyricimonas faecalis sp. nov., isolated from human faeces and emended description of the genus Butyricimonas.</title>
        <authorList>
            <person name="Le Roy T."/>
            <person name="Van der Smissen P."/>
            <person name="Paquot A."/>
            <person name="Delzenne N."/>
            <person name="Muccioli G."/>
            <person name="Collet J.-F."/>
            <person name="Cani P.D."/>
        </authorList>
    </citation>
    <scope>NUCLEOTIDE SEQUENCE [LARGE SCALE GENOMIC DNA]</scope>
    <source>
        <strain evidence="5 6">H184</strain>
    </source>
</reference>
<protein>
    <submittedName>
        <fullName evidence="5">Arginase family protein</fullName>
    </submittedName>
</protein>
<dbReference type="Proteomes" id="UP000270673">
    <property type="component" value="Chromosome"/>
</dbReference>
<dbReference type="AlphaFoldDB" id="A0A3S9VSI3"/>
<dbReference type="InterPro" id="IPR023696">
    <property type="entry name" value="Ureohydrolase_dom_sf"/>
</dbReference>
<dbReference type="GO" id="GO:0005829">
    <property type="term" value="C:cytosol"/>
    <property type="evidence" value="ECO:0007669"/>
    <property type="project" value="TreeGrafter"/>
</dbReference>
<gene>
    <name evidence="5" type="ORF">D8S85_07930</name>
</gene>
<dbReference type="PANTHER" id="PTHR43782:SF3">
    <property type="entry name" value="ARGINASE"/>
    <property type="match status" value="1"/>
</dbReference>
<sequence length="292" mass="32375">MKKETKTIRLIYPQWQGANIVNLITEVENPNDASRGYLLGAQLLNFLAPDNGQETLTVPVATEITDRKVTDGVLDRDIIARQTRAALDMLQVSNPDKIVTLGGECSVSVAPFTYLAQKYKNDVALVWIDAHPDITLPGDIYPGFHAMAVTACMGHGDSKILAELPAQFTPSNILFVGLRNWEREEIKERQKQYGIKHLTPKDVARNSDAIKTWLKSCGTSKVVIHFDMDVLDPAEIIAAVGTDPDGMKMEEVIRVIKDIAAEKELVGLTIAEPMPRTAIRIKNMLHQLPLLK</sequence>
<dbReference type="OrthoDB" id="9788689at2"/>
<dbReference type="PROSITE" id="PS51409">
    <property type="entry name" value="ARGINASE_2"/>
    <property type="match status" value="1"/>
</dbReference>
<keyword evidence="2" id="KW-0378">Hydrolase</keyword>
<dbReference type="PRINTS" id="PR00116">
    <property type="entry name" value="ARGINASE"/>
</dbReference>
<dbReference type="SUPFAM" id="SSF52768">
    <property type="entry name" value="Arginase/deacetylase"/>
    <property type="match status" value="1"/>
</dbReference>
<dbReference type="PANTHER" id="PTHR43782">
    <property type="entry name" value="ARGINASE"/>
    <property type="match status" value="1"/>
</dbReference>
<dbReference type="RefSeq" id="WP_106480226.1">
    <property type="nucleotide sequence ID" value="NZ_CP032819.1"/>
</dbReference>
<dbReference type="EMBL" id="CP032819">
    <property type="protein sequence ID" value="AZS29497.1"/>
    <property type="molecule type" value="Genomic_DNA"/>
</dbReference>
<comment type="similarity">
    <text evidence="4">Belongs to the arginase family.</text>
</comment>
<dbReference type="Pfam" id="PF00491">
    <property type="entry name" value="Arginase"/>
    <property type="match status" value="1"/>
</dbReference>
<dbReference type="Gene3D" id="3.40.800.10">
    <property type="entry name" value="Ureohydrolase domain"/>
    <property type="match status" value="1"/>
</dbReference>
<evidence type="ECO:0000256" key="2">
    <source>
        <dbReference type="ARBA" id="ARBA00022801"/>
    </source>
</evidence>
<name>A0A3S9VSI3_9BACT</name>
<evidence type="ECO:0000256" key="1">
    <source>
        <dbReference type="ARBA" id="ARBA00022723"/>
    </source>
</evidence>
<dbReference type="KEGG" id="buy:D8S85_07930"/>
<dbReference type="InterPro" id="IPR006035">
    <property type="entry name" value="Ureohydrolase"/>
</dbReference>
<dbReference type="GO" id="GO:0030145">
    <property type="term" value="F:manganese ion binding"/>
    <property type="evidence" value="ECO:0007669"/>
    <property type="project" value="TreeGrafter"/>
</dbReference>
<evidence type="ECO:0000313" key="5">
    <source>
        <dbReference type="EMBL" id="AZS29497.1"/>
    </source>
</evidence>
<keyword evidence="1" id="KW-0479">Metal-binding</keyword>
<evidence type="ECO:0000313" key="6">
    <source>
        <dbReference type="Proteomes" id="UP000270673"/>
    </source>
</evidence>
<dbReference type="CDD" id="cd09999">
    <property type="entry name" value="Arginase-like_1"/>
    <property type="match status" value="1"/>
</dbReference>
<keyword evidence="3" id="KW-0464">Manganese</keyword>
<evidence type="ECO:0000256" key="4">
    <source>
        <dbReference type="PROSITE-ProRule" id="PRU00742"/>
    </source>
</evidence>
<organism evidence="5 6">
    <name type="scientific">Butyricimonas faecalis</name>
    <dbReference type="NCBI Taxonomy" id="2093856"/>
    <lineage>
        <taxon>Bacteria</taxon>
        <taxon>Pseudomonadati</taxon>
        <taxon>Bacteroidota</taxon>
        <taxon>Bacteroidia</taxon>
        <taxon>Bacteroidales</taxon>
        <taxon>Odoribacteraceae</taxon>
        <taxon>Butyricimonas</taxon>
    </lineage>
</organism>
<keyword evidence="6" id="KW-1185">Reference proteome</keyword>
<evidence type="ECO:0000256" key="3">
    <source>
        <dbReference type="ARBA" id="ARBA00023211"/>
    </source>
</evidence>
<accession>A0A3S9VSI3</accession>
<proteinExistence type="inferred from homology"/>